<reference evidence="1 2" key="1">
    <citation type="submission" date="2020-11" db="EMBL/GenBank/DDBJ databases">
        <authorList>
            <person name="Wallbank WR R."/>
            <person name="Pardo Diaz C."/>
            <person name="Kozak K."/>
            <person name="Martin S."/>
            <person name="Jiggins C."/>
            <person name="Moest M."/>
            <person name="Warren A I."/>
            <person name="Generalovic N T."/>
            <person name="Byers J.R.P. K."/>
            <person name="Montejo-Kovacevich G."/>
            <person name="Yen C E."/>
        </authorList>
    </citation>
    <scope>NUCLEOTIDE SEQUENCE [LARGE SCALE GENOMIC DNA]</scope>
</reference>
<protein>
    <submittedName>
        <fullName evidence="1">Uncharacterized protein</fullName>
    </submittedName>
</protein>
<dbReference type="Proteomes" id="UP000594454">
    <property type="component" value="Chromosome 1"/>
</dbReference>
<evidence type="ECO:0000313" key="2">
    <source>
        <dbReference type="Proteomes" id="UP000594454"/>
    </source>
</evidence>
<accession>A0A7R8UC17</accession>
<proteinExistence type="predicted"/>
<sequence>MKLMQQIIALFLIIAAFCRIFTMSQTAKFKQKENALGQPAEDRVQIRVYRGPNNMKNGVQWAYYVKQPADFH</sequence>
<dbReference type="AlphaFoldDB" id="A0A7R8UC17"/>
<dbReference type="InParanoid" id="A0A7R8UC17"/>
<gene>
    <name evidence="1" type="ORF">HERILL_LOCUS1307</name>
</gene>
<keyword evidence="2" id="KW-1185">Reference proteome</keyword>
<name>A0A7R8UC17_HERIL</name>
<evidence type="ECO:0000313" key="1">
    <source>
        <dbReference type="EMBL" id="CAD7078011.1"/>
    </source>
</evidence>
<organism evidence="1 2">
    <name type="scientific">Hermetia illucens</name>
    <name type="common">Black soldier fly</name>
    <dbReference type="NCBI Taxonomy" id="343691"/>
    <lineage>
        <taxon>Eukaryota</taxon>
        <taxon>Metazoa</taxon>
        <taxon>Ecdysozoa</taxon>
        <taxon>Arthropoda</taxon>
        <taxon>Hexapoda</taxon>
        <taxon>Insecta</taxon>
        <taxon>Pterygota</taxon>
        <taxon>Neoptera</taxon>
        <taxon>Endopterygota</taxon>
        <taxon>Diptera</taxon>
        <taxon>Brachycera</taxon>
        <taxon>Stratiomyomorpha</taxon>
        <taxon>Stratiomyidae</taxon>
        <taxon>Hermetiinae</taxon>
        <taxon>Hermetia</taxon>
    </lineage>
</organism>
<dbReference type="EMBL" id="LR899009">
    <property type="protein sequence ID" value="CAD7078011.1"/>
    <property type="molecule type" value="Genomic_DNA"/>
</dbReference>